<dbReference type="Proteomes" id="UP000256328">
    <property type="component" value="Unassembled WGS sequence"/>
</dbReference>
<reference evidence="1 2" key="1">
    <citation type="journal article" date="2018" name="IMA Fungus">
        <title>IMA Genome-F 9: Draft genome sequence of Annulohypoxylon stygium, Aspergillus mulundensis, Berkeleyomyces basicola (syn. Thielaviopsis basicola), Ceratocystis smalleyi, two Cercospora beticola strains, Coleophoma cylindrospora, Fusarium fracticaudum, Phialophora cf. hyalina, and Morchella septimelata.</title>
        <authorList>
            <person name="Wingfield B.D."/>
            <person name="Bills G.F."/>
            <person name="Dong Y."/>
            <person name="Huang W."/>
            <person name="Nel W.J."/>
            <person name="Swalarsk-Parry B.S."/>
            <person name="Vaghefi N."/>
            <person name="Wilken P.M."/>
            <person name="An Z."/>
            <person name="de Beer Z.W."/>
            <person name="De Vos L."/>
            <person name="Chen L."/>
            <person name="Duong T.A."/>
            <person name="Gao Y."/>
            <person name="Hammerbacher A."/>
            <person name="Kikkert J.R."/>
            <person name="Li Y."/>
            <person name="Li H."/>
            <person name="Li K."/>
            <person name="Li Q."/>
            <person name="Liu X."/>
            <person name="Ma X."/>
            <person name="Naidoo K."/>
            <person name="Pethybridge S.J."/>
            <person name="Sun J."/>
            <person name="Steenkamp E.T."/>
            <person name="van der Nest M.A."/>
            <person name="van Wyk S."/>
            <person name="Wingfield M.J."/>
            <person name="Xiong C."/>
            <person name="Yue Q."/>
            <person name="Zhang X."/>
        </authorList>
    </citation>
    <scope>NUCLEOTIDE SEQUENCE [LARGE SCALE GENOMIC DNA]</scope>
    <source>
        <strain evidence="1 2">BP5796</strain>
    </source>
</reference>
<keyword evidence="2" id="KW-1185">Reference proteome</keyword>
<dbReference type="InterPro" id="IPR053175">
    <property type="entry name" value="DHMBA_Reg_Transcription_Factor"/>
</dbReference>
<name>A0A3D8Q4S8_9HELO</name>
<dbReference type="EMBL" id="PDLN01000024">
    <property type="protein sequence ID" value="RDW56822.1"/>
    <property type="molecule type" value="Genomic_DNA"/>
</dbReference>
<protein>
    <submittedName>
        <fullName evidence="1">Uncharacterized protein</fullName>
    </submittedName>
</protein>
<accession>A0A3D8Q4S8</accession>
<dbReference type="OrthoDB" id="4314040at2759"/>
<evidence type="ECO:0000313" key="1">
    <source>
        <dbReference type="EMBL" id="RDW56822.1"/>
    </source>
</evidence>
<dbReference type="AlphaFoldDB" id="A0A3D8Q4S8"/>
<evidence type="ECO:0000313" key="2">
    <source>
        <dbReference type="Proteomes" id="UP000256328"/>
    </source>
</evidence>
<organism evidence="1 2">
    <name type="scientific">Coleophoma crateriformis</name>
    <dbReference type="NCBI Taxonomy" id="565419"/>
    <lineage>
        <taxon>Eukaryota</taxon>
        <taxon>Fungi</taxon>
        <taxon>Dikarya</taxon>
        <taxon>Ascomycota</taxon>
        <taxon>Pezizomycotina</taxon>
        <taxon>Leotiomycetes</taxon>
        <taxon>Helotiales</taxon>
        <taxon>Dermateaceae</taxon>
        <taxon>Coleophoma</taxon>
    </lineage>
</organism>
<dbReference type="PANTHER" id="PTHR38791:SF13">
    <property type="entry name" value="ZN(2)-C6 FUNGAL-TYPE DOMAIN-CONTAINING PROTEIN"/>
    <property type="match status" value="1"/>
</dbReference>
<dbReference type="PANTHER" id="PTHR38791">
    <property type="entry name" value="ZN(II)2CYS6 TRANSCRIPTION FACTOR (EUROFUNG)-RELATED-RELATED"/>
    <property type="match status" value="1"/>
</dbReference>
<gene>
    <name evidence="1" type="ORF">BP5796_12889</name>
</gene>
<proteinExistence type="predicted"/>
<comment type="caution">
    <text evidence="1">The sequence shown here is derived from an EMBL/GenBank/DDBJ whole genome shotgun (WGS) entry which is preliminary data.</text>
</comment>
<sequence>MPYDAAGKHSLGQQGSYKRKYSVKPKPGEFMWTIYTASPPSYYENKRTTLSKHSRGSDSSFSLSQELSTPIDQQAVCYFQSTFVLVPVADKRGYYDFVVPLLQKEPPGSPLSVAFSAVCFGALGKRPNSRTLLPQADAIYGNALKLVNLRLQDPKLALKDSTLAAKIIATHTNAKGWMSHLEGACVLAKSRGKKQAQTKVGRDLFIAIRSQMTLSAIAQSRSVGADIDWWVDMTENDETSRVAIELSLRLADLRAATNNILSERLRTAENLGNVIKHLREAELLDQRYIEWFDSLPPTWQPETVAWIEQVSTKDLPKANHYTGRVYLFTDIWHASQYILSLSSRLLIQVTTLRCLARLSSPFDYRITPEYAAAVRLSQQLIADLTASLPYFFGSDDLTKMSDSTSGVASGRDGQSNPKLLSGLLCVWPIFVAAVSDFATESQGAWLRGRLRYIAEDIGLNHAGLLLKGTQLRFPSMLIKTDTMKLAPSDFLLSSATNLETPTTPASRSGSPPPLDVEEISRLYLSNREAILLQASDASVVLPQEKYAGFIAV</sequence>